<organism evidence="2 3">
    <name type="scientific">Chitinophaga niastensis</name>
    <dbReference type="NCBI Taxonomy" id="536980"/>
    <lineage>
        <taxon>Bacteria</taxon>
        <taxon>Pseudomonadati</taxon>
        <taxon>Bacteroidota</taxon>
        <taxon>Chitinophagia</taxon>
        <taxon>Chitinophagales</taxon>
        <taxon>Chitinophagaceae</taxon>
        <taxon>Chitinophaga</taxon>
    </lineage>
</organism>
<evidence type="ECO:0000259" key="1">
    <source>
        <dbReference type="Pfam" id="PF14024"/>
    </source>
</evidence>
<keyword evidence="3" id="KW-1185">Reference proteome</keyword>
<protein>
    <submittedName>
        <fullName evidence="2">Uncharacterized protein YfeS</fullName>
    </submittedName>
</protein>
<dbReference type="EMBL" id="PYAW01000003">
    <property type="protein sequence ID" value="PSL46701.1"/>
    <property type="molecule type" value="Genomic_DNA"/>
</dbReference>
<dbReference type="RefSeq" id="WP_106529462.1">
    <property type="nucleotide sequence ID" value="NZ_PYAW01000003.1"/>
</dbReference>
<reference evidence="2 3" key="1">
    <citation type="submission" date="2018-03" db="EMBL/GenBank/DDBJ databases">
        <title>Genomic Encyclopedia of Archaeal and Bacterial Type Strains, Phase II (KMG-II): from individual species to whole genera.</title>
        <authorList>
            <person name="Goeker M."/>
        </authorList>
    </citation>
    <scope>NUCLEOTIDE SEQUENCE [LARGE SCALE GENOMIC DNA]</scope>
    <source>
        <strain evidence="2 3">DSM 24859</strain>
    </source>
</reference>
<dbReference type="Pfam" id="PF14024">
    <property type="entry name" value="DUF4240"/>
    <property type="match status" value="1"/>
</dbReference>
<dbReference type="AlphaFoldDB" id="A0A2P8HKF6"/>
<name>A0A2P8HKF6_CHINA</name>
<dbReference type="OrthoDB" id="6200718at2"/>
<feature type="domain" description="DUF4240" evidence="1">
    <location>
        <begin position="1"/>
        <end position="120"/>
    </location>
</feature>
<proteinExistence type="predicted"/>
<evidence type="ECO:0000313" key="2">
    <source>
        <dbReference type="EMBL" id="PSL46701.1"/>
    </source>
</evidence>
<sequence length="339" mass="38677">MNEIVFWQIIEDAWTAAPALQAMRASALQTNDPSLIEDLTGKVYGAITNNIRQILLGLDKEGLTKFNHMMEERLFHIDRKEIHQYTSGSDDGFLYCRCFIVGMGKAYYDMIDNNPAKATSDAEAEIVGFIGYVVYKELFGEDFVRYSVHSIETCANARGWDRKTNKETFMNDEIYGIDQDHAHKRAVALIPEEFFWDCSDELAPFGSDEGDEGLAEFRNWRKANPDTPTIECLKWTIESVGEMTFADYNENLLQAELIQRNMNDPDYDDQQYIFTLDISVIATGFGQLVDEGVMDTANKPIIKIAIERQIIWAQLIAGWEHTAEYVSNLNVLKRALEEA</sequence>
<dbReference type="InterPro" id="IPR025334">
    <property type="entry name" value="DUF4240"/>
</dbReference>
<gene>
    <name evidence="2" type="ORF">CLV51_103682</name>
</gene>
<dbReference type="Proteomes" id="UP000240971">
    <property type="component" value="Unassembled WGS sequence"/>
</dbReference>
<comment type="caution">
    <text evidence="2">The sequence shown here is derived from an EMBL/GenBank/DDBJ whole genome shotgun (WGS) entry which is preliminary data.</text>
</comment>
<evidence type="ECO:0000313" key="3">
    <source>
        <dbReference type="Proteomes" id="UP000240971"/>
    </source>
</evidence>
<accession>A0A2P8HKF6</accession>